<reference evidence="1" key="2">
    <citation type="journal article" date="2015" name="Fish Shellfish Immunol.">
        <title>Early steps in the European eel (Anguilla anguilla)-Vibrio vulnificus interaction in the gills: Role of the RtxA13 toxin.</title>
        <authorList>
            <person name="Callol A."/>
            <person name="Pajuelo D."/>
            <person name="Ebbesson L."/>
            <person name="Teles M."/>
            <person name="MacKenzie S."/>
            <person name="Amaro C."/>
        </authorList>
    </citation>
    <scope>NUCLEOTIDE SEQUENCE</scope>
</reference>
<name>A0A0E9P535_ANGAN</name>
<proteinExistence type="predicted"/>
<reference evidence="1" key="1">
    <citation type="submission" date="2014-11" db="EMBL/GenBank/DDBJ databases">
        <authorList>
            <person name="Amaro Gonzalez C."/>
        </authorList>
    </citation>
    <scope>NUCLEOTIDE SEQUENCE</scope>
</reference>
<accession>A0A0E9P535</accession>
<sequence>MGIREWRCRNSEG</sequence>
<dbReference type="EMBL" id="GBXM01109198">
    <property type="protein sequence ID" value="JAG99378.1"/>
    <property type="molecule type" value="Transcribed_RNA"/>
</dbReference>
<organism evidence="1">
    <name type="scientific">Anguilla anguilla</name>
    <name type="common">European freshwater eel</name>
    <name type="synonym">Muraena anguilla</name>
    <dbReference type="NCBI Taxonomy" id="7936"/>
    <lineage>
        <taxon>Eukaryota</taxon>
        <taxon>Metazoa</taxon>
        <taxon>Chordata</taxon>
        <taxon>Craniata</taxon>
        <taxon>Vertebrata</taxon>
        <taxon>Euteleostomi</taxon>
        <taxon>Actinopterygii</taxon>
        <taxon>Neopterygii</taxon>
        <taxon>Teleostei</taxon>
        <taxon>Anguilliformes</taxon>
        <taxon>Anguillidae</taxon>
        <taxon>Anguilla</taxon>
    </lineage>
</organism>
<protein>
    <submittedName>
        <fullName evidence="1">Uncharacterized protein</fullName>
    </submittedName>
</protein>
<evidence type="ECO:0000313" key="1">
    <source>
        <dbReference type="EMBL" id="JAG99378.1"/>
    </source>
</evidence>